<organism evidence="2 3">
    <name type="scientific">Mongoliibacter ruber</name>
    <dbReference type="NCBI Taxonomy" id="1750599"/>
    <lineage>
        <taxon>Bacteria</taxon>
        <taxon>Pseudomonadati</taxon>
        <taxon>Bacteroidota</taxon>
        <taxon>Cytophagia</taxon>
        <taxon>Cytophagales</taxon>
        <taxon>Cyclobacteriaceae</taxon>
        <taxon>Mongoliibacter</taxon>
    </lineage>
</organism>
<feature type="domain" description="KilA-N DNA-binding" evidence="1">
    <location>
        <begin position="10"/>
        <end position="78"/>
    </location>
</feature>
<proteinExistence type="predicted"/>
<sequence length="109" mass="12460">MELVKKNIENKIFTIRDVYVMLDSDLAEMYQVETKVLNQAVKRNLDRFPDSFRFQLTGKEIQNLRSQSVTSSGEHGGRRFLHEAPKAGVPDNLIGINFPSNLIHKKSSI</sequence>
<evidence type="ECO:0000313" key="3">
    <source>
        <dbReference type="Proteomes" id="UP000238157"/>
    </source>
</evidence>
<accession>A0A2T0WE35</accession>
<evidence type="ECO:0000259" key="1">
    <source>
        <dbReference type="Pfam" id="PF10543"/>
    </source>
</evidence>
<name>A0A2T0WE35_9BACT</name>
<evidence type="ECO:0000313" key="2">
    <source>
        <dbReference type="EMBL" id="PRY84968.1"/>
    </source>
</evidence>
<protein>
    <submittedName>
        <fullName evidence="2">ORF6N domain-containing protein</fullName>
    </submittedName>
</protein>
<dbReference type="EMBL" id="PVTR01000015">
    <property type="protein sequence ID" value="PRY84968.1"/>
    <property type="molecule type" value="Genomic_DNA"/>
</dbReference>
<keyword evidence="3" id="KW-1185">Reference proteome</keyword>
<comment type="caution">
    <text evidence="2">The sequence shown here is derived from an EMBL/GenBank/DDBJ whole genome shotgun (WGS) entry which is preliminary data.</text>
</comment>
<dbReference type="AlphaFoldDB" id="A0A2T0WE35"/>
<dbReference type="RefSeq" id="WP_211300226.1">
    <property type="nucleotide sequence ID" value="NZ_PVTR01000015.1"/>
</dbReference>
<dbReference type="InterPro" id="IPR018873">
    <property type="entry name" value="KilA-N_DNA-bd_domain"/>
</dbReference>
<reference evidence="2 3" key="1">
    <citation type="submission" date="2018-03" db="EMBL/GenBank/DDBJ databases">
        <title>Genomic Encyclopedia of Archaeal and Bacterial Type Strains, Phase II (KMG-II): from individual species to whole genera.</title>
        <authorList>
            <person name="Goeker M."/>
        </authorList>
    </citation>
    <scope>NUCLEOTIDE SEQUENCE [LARGE SCALE GENOMIC DNA]</scope>
    <source>
        <strain evidence="2 3">DSM 27929</strain>
    </source>
</reference>
<dbReference type="Pfam" id="PF10543">
    <property type="entry name" value="ORF6N"/>
    <property type="match status" value="1"/>
</dbReference>
<dbReference type="Proteomes" id="UP000238157">
    <property type="component" value="Unassembled WGS sequence"/>
</dbReference>
<gene>
    <name evidence="2" type="ORF">CLW00_1158</name>
</gene>